<feature type="domain" description="Acyl-CoA dehydrogenase/oxidase N-terminal" evidence="7">
    <location>
        <begin position="7"/>
        <end position="116"/>
    </location>
</feature>
<keyword evidence="3" id="KW-0285">Flavoprotein</keyword>
<feature type="domain" description="Acyl-CoA dehydrogenase/oxidase C-terminal" evidence="6">
    <location>
        <begin position="229"/>
        <end position="352"/>
    </location>
</feature>
<dbReference type="SUPFAM" id="SSF56645">
    <property type="entry name" value="Acyl-CoA dehydrogenase NM domain-like"/>
    <property type="match status" value="1"/>
</dbReference>
<gene>
    <name evidence="8" type="ORF">ACFS2C_24220</name>
</gene>
<evidence type="ECO:0000259" key="7">
    <source>
        <dbReference type="Pfam" id="PF02771"/>
    </source>
</evidence>
<dbReference type="CDD" id="cd00567">
    <property type="entry name" value="ACAD"/>
    <property type="match status" value="1"/>
</dbReference>
<protein>
    <submittedName>
        <fullName evidence="8">Acyl-CoA dehydrogenase family protein</fullName>
        <ecNumber evidence="8">1.-.-.-</ecNumber>
    </submittedName>
</protein>
<organism evidence="8 9">
    <name type="scientific">Prauserella oleivorans</name>
    <dbReference type="NCBI Taxonomy" id="1478153"/>
    <lineage>
        <taxon>Bacteria</taxon>
        <taxon>Bacillati</taxon>
        <taxon>Actinomycetota</taxon>
        <taxon>Actinomycetes</taxon>
        <taxon>Pseudonocardiales</taxon>
        <taxon>Pseudonocardiaceae</taxon>
        <taxon>Prauserella</taxon>
    </lineage>
</organism>
<reference evidence="9" key="1">
    <citation type="journal article" date="2019" name="Int. J. Syst. Evol. Microbiol.">
        <title>The Global Catalogue of Microorganisms (GCM) 10K type strain sequencing project: providing services to taxonomists for standard genome sequencing and annotation.</title>
        <authorList>
            <consortium name="The Broad Institute Genomics Platform"/>
            <consortium name="The Broad Institute Genome Sequencing Center for Infectious Disease"/>
            <person name="Wu L."/>
            <person name="Ma J."/>
        </authorList>
    </citation>
    <scope>NUCLEOTIDE SEQUENCE [LARGE SCALE GENOMIC DNA]</scope>
    <source>
        <strain evidence="9">IBRC-M 10906</strain>
    </source>
</reference>
<dbReference type="EC" id="1.-.-.-" evidence="8"/>
<comment type="caution">
    <text evidence="8">The sequence shown here is derived from an EMBL/GenBank/DDBJ whole genome shotgun (WGS) entry which is preliminary data.</text>
</comment>
<dbReference type="InterPro" id="IPR009075">
    <property type="entry name" value="AcylCo_DH/oxidase_C"/>
</dbReference>
<evidence type="ECO:0000256" key="4">
    <source>
        <dbReference type="ARBA" id="ARBA00022827"/>
    </source>
</evidence>
<dbReference type="RefSeq" id="WP_377394283.1">
    <property type="nucleotide sequence ID" value="NZ_JBHSAN010000052.1"/>
</dbReference>
<comment type="similarity">
    <text evidence="2">Belongs to the acyl-CoA dehydrogenase family.</text>
</comment>
<dbReference type="InterPro" id="IPR046373">
    <property type="entry name" value="Acyl-CoA_Oxase/DH_mid-dom_sf"/>
</dbReference>
<name>A0ABW5WFZ2_9PSEU</name>
<dbReference type="InterPro" id="IPR009100">
    <property type="entry name" value="AcylCoA_DH/oxidase_NM_dom_sf"/>
</dbReference>
<dbReference type="SUPFAM" id="SSF47203">
    <property type="entry name" value="Acyl-CoA dehydrogenase C-terminal domain-like"/>
    <property type="match status" value="1"/>
</dbReference>
<keyword evidence="9" id="KW-1185">Reference proteome</keyword>
<evidence type="ECO:0000256" key="1">
    <source>
        <dbReference type="ARBA" id="ARBA00001974"/>
    </source>
</evidence>
<evidence type="ECO:0000313" key="8">
    <source>
        <dbReference type="EMBL" id="MFD2802500.1"/>
    </source>
</evidence>
<dbReference type="Gene3D" id="1.20.140.10">
    <property type="entry name" value="Butyryl-CoA Dehydrogenase, subunit A, domain 3"/>
    <property type="match status" value="1"/>
</dbReference>
<keyword evidence="4" id="KW-0274">FAD</keyword>
<dbReference type="PANTHER" id="PTHR43884:SF20">
    <property type="entry name" value="ACYL-COA DEHYDROGENASE FADE28"/>
    <property type="match status" value="1"/>
</dbReference>
<dbReference type="GO" id="GO:0016491">
    <property type="term" value="F:oxidoreductase activity"/>
    <property type="evidence" value="ECO:0007669"/>
    <property type="project" value="UniProtKB-KW"/>
</dbReference>
<comment type="cofactor">
    <cofactor evidence="1">
        <name>FAD</name>
        <dbReference type="ChEBI" id="CHEBI:57692"/>
    </cofactor>
</comment>
<accession>A0ABW5WFZ2</accession>
<dbReference type="Gene3D" id="2.40.110.10">
    <property type="entry name" value="Butyryl-CoA Dehydrogenase, subunit A, domain 2"/>
    <property type="match status" value="1"/>
</dbReference>
<evidence type="ECO:0000256" key="2">
    <source>
        <dbReference type="ARBA" id="ARBA00009347"/>
    </source>
</evidence>
<keyword evidence="5 8" id="KW-0560">Oxidoreductase</keyword>
<evidence type="ECO:0000259" key="6">
    <source>
        <dbReference type="Pfam" id="PF00441"/>
    </source>
</evidence>
<dbReference type="Pfam" id="PF00441">
    <property type="entry name" value="Acyl-CoA_dh_1"/>
    <property type="match status" value="1"/>
</dbReference>
<dbReference type="Gene3D" id="1.10.540.10">
    <property type="entry name" value="Acyl-CoA dehydrogenase/oxidase, N-terminal domain"/>
    <property type="match status" value="1"/>
</dbReference>
<dbReference type="Proteomes" id="UP001597478">
    <property type="component" value="Unassembled WGS sequence"/>
</dbReference>
<proteinExistence type="inferred from homology"/>
<sequence>MSDPLSTDEAKALRDAVRGLLVKRSDVRAAVETPLGYDDKLWSVLCEQIGVAALAIPQEYGGAGASLAEVCVVQHELGRTLTPSPMLGSPVLAALAVLATGRPEVCERLLPGIADGSRVAAVAWSGADGDWAVGTPALTVHGGRLSGSAHYVLDGAVADVLLAVARDDDGPGLYEVDLEDAGLRRRDAGALDPTRGLASVEAADVPARRLDTGGYAPALATVRDRVLVALAAEQVGAAERALELTVGYSTQRRQFGRPIGSFQALKHRMADAFVRLEAARSACHAAVLSARDGTPEAAADAAVAKVVCSEALQHVAAEMIQLHGGIAITWEHDAHLYFKRAHGSAELFGTPQRYVDALAGAARIG</sequence>
<evidence type="ECO:0000256" key="5">
    <source>
        <dbReference type="ARBA" id="ARBA00023002"/>
    </source>
</evidence>
<evidence type="ECO:0000313" key="9">
    <source>
        <dbReference type="Proteomes" id="UP001597478"/>
    </source>
</evidence>
<evidence type="ECO:0000256" key="3">
    <source>
        <dbReference type="ARBA" id="ARBA00022630"/>
    </source>
</evidence>
<dbReference type="Pfam" id="PF02771">
    <property type="entry name" value="Acyl-CoA_dh_N"/>
    <property type="match status" value="1"/>
</dbReference>
<dbReference type="EMBL" id="JBHUOF010000048">
    <property type="protein sequence ID" value="MFD2802500.1"/>
    <property type="molecule type" value="Genomic_DNA"/>
</dbReference>
<dbReference type="PANTHER" id="PTHR43884">
    <property type="entry name" value="ACYL-COA DEHYDROGENASE"/>
    <property type="match status" value="1"/>
</dbReference>
<dbReference type="InterPro" id="IPR013786">
    <property type="entry name" value="AcylCoA_DH/ox_N"/>
</dbReference>
<dbReference type="InterPro" id="IPR037069">
    <property type="entry name" value="AcylCoA_DH/ox_N_sf"/>
</dbReference>
<dbReference type="InterPro" id="IPR036250">
    <property type="entry name" value="AcylCo_DH-like_C"/>
</dbReference>